<protein>
    <recommendedName>
        <fullName evidence="3">Phosphotransferase enzyme family protein</fullName>
    </recommendedName>
</protein>
<dbReference type="InterPro" id="IPR011009">
    <property type="entry name" value="Kinase-like_dom_sf"/>
</dbReference>
<proteinExistence type="predicted"/>
<dbReference type="Gene3D" id="3.90.1200.10">
    <property type="match status" value="1"/>
</dbReference>
<evidence type="ECO:0000313" key="2">
    <source>
        <dbReference type="Proteomes" id="UP000198707"/>
    </source>
</evidence>
<dbReference type="OrthoDB" id="2570531at2"/>
<dbReference type="EMBL" id="FNYV01000008">
    <property type="protein sequence ID" value="SEJ84738.1"/>
    <property type="molecule type" value="Genomic_DNA"/>
</dbReference>
<sequence>MAGDGVVRPRLTEAPREVRAVVEEALGEPVKLEQPAAAGFTPSVASAVTGGSGRSVFVKAAPTGGGLGEAVRTGVQLAPLIGDLSPRLLAAEEPEGWVVAVYEHVPGFTVEQWDESAVAAMLDVLAVVRERLAGPPLPGAIRYADAFAPMLGAWRSLARRPGGDASTVAHLRDIELPVPIAVDLLAELEEQWFAAVGPGDAMQHGDLRRDNVIRFAADGGQRLWVVDWTHAWTGPGWMDLVRLAPDMAASGRDPEAVLRRSCWADADPHAVNVALAGLAGRAWRDGHLPGLSALRKMQLQQAVPTLVWLGRRLRSSP</sequence>
<dbReference type="STRING" id="1144548.SAMN05443287_108270"/>
<reference evidence="2" key="1">
    <citation type="submission" date="2016-10" db="EMBL/GenBank/DDBJ databases">
        <authorList>
            <person name="Varghese N."/>
            <person name="Submissions S."/>
        </authorList>
    </citation>
    <scope>NUCLEOTIDE SEQUENCE [LARGE SCALE GENOMIC DNA]</scope>
    <source>
        <strain evidence="2">CGMCC 4.7038</strain>
    </source>
</reference>
<evidence type="ECO:0000313" key="1">
    <source>
        <dbReference type="EMBL" id="SEJ84738.1"/>
    </source>
</evidence>
<accession>A0A1H7C552</accession>
<evidence type="ECO:0008006" key="3">
    <source>
        <dbReference type="Google" id="ProtNLM"/>
    </source>
</evidence>
<name>A0A1H7C552_9ACTN</name>
<dbReference type="AlphaFoldDB" id="A0A1H7C552"/>
<dbReference type="SUPFAM" id="SSF56112">
    <property type="entry name" value="Protein kinase-like (PK-like)"/>
    <property type="match status" value="1"/>
</dbReference>
<dbReference type="Proteomes" id="UP000198707">
    <property type="component" value="Unassembled WGS sequence"/>
</dbReference>
<gene>
    <name evidence="1" type="ORF">SAMN05443287_108270</name>
</gene>
<organism evidence="1 2">
    <name type="scientific">Micromonospora phaseoli</name>
    <dbReference type="NCBI Taxonomy" id="1144548"/>
    <lineage>
        <taxon>Bacteria</taxon>
        <taxon>Bacillati</taxon>
        <taxon>Actinomycetota</taxon>
        <taxon>Actinomycetes</taxon>
        <taxon>Micromonosporales</taxon>
        <taxon>Micromonosporaceae</taxon>
        <taxon>Micromonospora</taxon>
    </lineage>
</organism>
<keyword evidence="2" id="KW-1185">Reference proteome</keyword>